<keyword evidence="6 8" id="KW-1133">Transmembrane helix</keyword>
<dbReference type="eggNOG" id="COG3223">
    <property type="taxonomic scope" value="Bacteria"/>
</dbReference>
<evidence type="ECO:0000256" key="4">
    <source>
        <dbReference type="ARBA" id="ARBA00022475"/>
    </source>
</evidence>
<evidence type="ECO:0000256" key="1">
    <source>
        <dbReference type="ARBA" id="ARBA00004429"/>
    </source>
</evidence>
<evidence type="ECO:0000256" key="7">
    <source>
        <dbReference type="ARBA" id="ARBA00023136"/>
    </source>
</evidence>
<keyword evidence="7 8" id="KW-0472">Membrane</keyword>
<reference evidence="9 10" key="1">
    <citation type="submission" date="2009-10" db="EMBL/GenBank/DDBJ databases">
        <authorList>
            <consortium name="Los Alamos National Laboratory (LANL)"/>
            <consortium name="National Microbial Pathogen Data Resource (NMPDR)"/>
            <person name="Saunders E.H."/>
            <person name="Munk A.C."/>
            <person name="Tapia R."/>
            <person name="Green L."/>
            <person name="Rogers Y."/>
            <person name="Detter J.C."/>
            <person name="Bruce D."/>
            <person name="Brettin T.S."/>
            <person name="Colwell R.R."/>
            <person name="Huq A."/>
            <person name="Grim C.J."/>
            <person name="Hasan N.A."/>
            <person name="Bartels D."/>
            <person name="Vonstein V."/>
        </authorList>
    </citation>
    <scope>NUCLEOTIDE SEQUENCE [LARGE SCALE GENOMIC DNA]</scope>
    <source>
        <strain evidence="9 10">CIP 101886</strain>
    </source>
</reference>
<dbReference type="InterPro" id="IPR009315">
    <property type="entry name" value="P_starv_induced_PsiE"/>
</dbReference>
<protein>
    <recommendedName>
        <fullName evidence="3">Protein PsiE</fullName>
    </recommendedName>
</protein>
<feature type="transmembrane region" description="Helical" evidence="8">
    <location>
        <begin position="76"/>
        <end position="92"/>
    </location>
</feature>
<keyword evidence="5 8" id="KW-0812">Transmembrane</keyword>
<dbReference type="Proteomes" id="UP000003604">
    <property type="component" value="Unassembled WGS sequence"/>
</dbReference>
<evidence type="ECO:0000256" key="6">
    <source>
        <dbReference type="ARBA" id="ARBA00022989"/>
    </source>
</evidence>
<feature type="transmembrane region" description="Helical" evidence="8">
    <location>
        <begin position="104"/>
        <end position="122"/>
    </location>
</feature>
<dbReference type="PANTHER" id="PTHR37819">
    <property type="entry name" value="PROTEIN PSIE"/>
    <property type="match status" value="1"/>
</dbReference>
<evidence type="ECO:0000256" key="8">
    <source>
        <dbReference type="SAM" id="Phobius"/>
    </source>
</evidence>
<dbReference type="Pfam" id="PF06146">
    <property type="entry name" value="PsiE"/>
    <property type="match status" value="1"/>
</dbReference>
<dbReference type="EMBL" id="ADAQ01000012">
    <property type="protein sequence ID" value="EEY72045.1"/>
    <property type="molecule type" value="Genomic_DNA"/>
</dbReference>
<evidence type="ECO:0000256" key="5">
    <source>
        <dbReference type="ARBA" id="ARBA00022692"/>
    </source>
</evidence>
<keyword evidence="4" id="KW-1003">Cell membrane</keyword>
<comment type="similarity">
    <text evidence="2">Belongs to the PsiE family.</text>
</comment>
<evidence type="ECO:0000256" key="3">
    <source>
        <dbReference type="ARBA" id="ARBA00021903"/>
    </source>
</evidence>
<organism evidence="9 10">
    <name type="scientific">Grimontia hollisae CIP 101886</name>
    <dbReference type="NCBI Taxonomy" id="675812"/>
    <lineage>
        <taxon>Bacteria</taxon>
        <taxon>Pseudomonadati</taxon>
        <taxon>Pseudomonadota</taxon>
        <taxon>Gammaproteobacteria</taxon>
        <taxon>Vibrionales</taxon>
        <taxon>Vibrionaceae</taxon>
        <taxon>Grimontia</taxon>
    </lineage>
</organism>
<sequence>MVVKMPKNRKFSKLIHLLENSVLILIVIATVYAIGEEIYSVLVNRSVSVGDLLLMFIYLEVLAMVHVFFESGKVPVRMPLYIGIVALARYLILDMKNMDDWRILSITIAGLILAVTTFVIRIGHVKFPYPRPDDE</sequence>
<name>D0I9D0_GRIHO</name>
<evidence type="ECO:0000313" key="10">
    <source>
        <dbReference type="Proteomes" id="UP000003604"/>
    </source>
</evidence>
<gene>
    <name evidence="9" type="ORF">VHA_002467</name>
</gene>
<evidence type="ECO:0000256" key="2">
    <source>
        <dbReference type="ARBA" id="ARBA00005632"/>
    </source>
</evidence>
<keyword evidence="10" id="KW-1185">Reference proteome</keyword>
<dbReference type="GO" id="GO:0005886">
    <property type="term" value="C:plasma membrane"/>
    <property type="evidence" value="ECO:0007669"/>
    <property type="project" value="UniProtKB-SubCell"/>
</dbReference>
<comment type="caution">
    <text evidence="9">The sequence shown here is derived from an EMBL/GenBank/DDBJ whole genome shotgun (WGS) entry which is preliminary data.</text>
</comment>
<comment type="subcellular location">
    <subcellularLocation>
        <location evidence="1">Cell inner membrane</location>
        <topology evidence="1">Multi-pass membrane protein</topology>
    </subcellularLocation>
</comment>
<accession>D0I9D0</accession>
<feature type="transmembrane region" description="Helical" evidence="8">
    <location>
        <begin position="47"/>
        <end position="69"/>
    </location>
</feature>
<evidence type="ECO:0000313" key="9">
    <source>
        <dbReference type="EMBL" id="EEY72045.1"/>
    </source>
</evidence>
<dbReference type="PIRSF" id="PIRSF029598">
    <property type="entry name" value="PsiE"/>
    <property type="match status" value="1"/>
</dbReference>
<dbReference type="PANTHER" id="PTHR37819:SF1">
    <property type="entry name" value="PROTEIN PSIE"/>
    <property type="match status" value="1"/>
</dbReference>
<proteinExistence type="inferred from homology"/>
<feature type="transmembrane region" description="Helical" evidence="8">
    <location>
        <begin position="14"/>
        <end position="35"/>
    </location>
</feature>
<dbReference type="InterPro" id="IPR020948">
    <property type="entry name" value="P_starv_induced_PsiE-like"/>
</dbReference>
<dbReference type="GO" id="GO:0016036">
    <property type="term" value="P:cellular response to phosphate starvation"/>
    <property type="evidence" value="ECO:0007669"/>
    <property type="project" value="InterPro"/>
</dbReference>
<dbReference type="AlphaFoldDB" id="D0I9D0"/>